<organism evidence="1">
    <name type="scientific">Hexamita inflata</name>
    <dbReference type="NCBI Taxonomy" id="28002"/>
    <lineage>
        <taxon>Eukaryota</taxon>
        <taxon>Metamonada</taxon>
        <taxon>Diplomonadida</taxon>
        <taxon>Hexamitidae</taxon>
        <taxon>Hexamitinae</taxon>
        <taxon>Hexamita</taxon>
    </lineage>
</organism>
<sequence>MKSSVKPLSLLRKISYQAIPLSKLSSKLTGSQPKLRSCLSVSQEINVPKIQLQLPKIEEDEPQVQQNVWNQLLSESSEFEIESTNMAQVFAKFNSNYNDFLPLTNMIRQNINGLEFKSKRLDDLLILASSHQAVLDNIINKQMQIIVE</sequence>
<dbReference type="EMBL" id="CAXDID020000431">
    <property type="protein sequence ID" value="CAL6090888.1"/>
    <property type="molecule type" value="Genomic_DNA"/>
</dbReference>
<reference evidence="2 3" key="2">
    <citation type="submission" date="2024-07" db="EMBL/GenBank/DDBJ databases">
        <authorList>
            <person name="Akdeniz Z."/>
        </authorList>
    </citation>
    <scope>NUCLEOTIDE SEQUENCE [LARGE SCALE GENOMIC DNA]</scope>
</reference>
<evidence type="ECO:0000313" key="3">
    <source>
        <dbReference type="Proteomes" id="UP001642409"/>
    </source>
</evidence>
<comment type="caution">
    <text evidence="1">The sequence shown here is derived from an EMBL/GenBank/DDBJ whole genome shotgun (WGS) entry which is preliminary data.</text>
</comment>
<dbReference type="Proteomes" id="UP001642409">
    <property type="component" value="Unassembled WGS sequence"/>
</dbReference>
<keyword evidence="3" id="KW-1185">Reference proteome</keyword>
<protein>
    <submittedName>
        <fullName evidence="2">Hypothetical_protein</fullName>
    </submittedName>
</protein>
<name>A0AA86NP01_9EUKA</name>
<proteinExistence type="predicted"/>
<accession>A0AA86NP01</accession>
<evidence type="ECO:0000313" key="1">
    <source>
        <dbReference type="EMBL" id="CAI9923089.1"/>
    </source>
</evidence>
<evidence type="ECO:0000313" key="2">
    <source>
        <dbReference type="EMBL" id="CAL6090888.1"/>
    </source>
</evidence>
<dbReference type="AlphaFoldDB" id="A0AA86NP01"/>
<reference evidence="1" key="1">
    <citation type="submission" date="2023-06" db="EMBL/GenBank/DDBJ databases">
        <authorList>
            <person name="Kurt Z."/>
        </authorList>
    </citation>
    <scope>NUCLEOTIDE SEQUENCE</scope>
</reference>
<dbReference type="EMBL" id="CATOUU010000276">
    <property type="protein sequence ID" value="CAI9923089.1"/>
    <property type="molecule type" value="Genomic_DNA"/>
</dbReference>
<gene>
    <name evidence="1" type="ORF">HINF_LOCUS10734</name>
    <name evidence="2" type="ORF">HINF_LOCUS65524</name>
</gene>